<feature type="transmembrane region" description="Helical" evidence="6">
    <location>
        <begin position="340"/>
        <end position="363"/>
    </location>
</feature>
<evidence type="ECO:0000256" key="4">
    <source>
        <dbReference type="ARBA" id="ARBA00022989"/>
    </source>
</evidence>
<dbReference type="InterPro" id="IPR050833">
    <property type="entry name" value="Poly_Biosynth_Transport"/>
</dbReference>
<keyword evidence="2" id="KW-1003">Cell membrane</keyword>
<comment type="caution">
    <text evidence="7">The sequence shown here is derived from an EMBL/GenBank/DDBJ whole genome shotgun (WGS) entry which is preliminary data.</text>
</comment>
<feature type="transmembrane region" description="Helical" evidence="6">
    <location>
        <begin position="41"/>
        <end position="61"/>
    </location>
</feature>
<dbReference type="AlphaFoldDB" id="A0A5N4W3N3"/>
<protein>
    <submittedName>
        <fullName evidence="7">MATE family efflux transporter</fullName>
    </submittedName>
</protein>
<dbReference type="CDD" id="cd12082">
    <property type="entry name" value="MATE_like"/>
    <property type="match status" value="1"/>
</dbReference>
<reference evidence="7 8" key="1">
    <citation type="submission" date="2019-09" db="EMBL/GenBank/DDBJ databases">
        <title>Draft genome sequence of Acinetobacter tandoii W4-4-4 isolated from environmental water sample.</title>
        <authorList>
            <person name="Wee S.K."/>
            <person name="Yan B."/>
            <person name="Mustaffa S.B."/>
            <person name="Yap E.P.H."/>
        </authorList>
    </citation>
    <scope>NUCLEOTIDE SEQUENCE [LARGE SCALE GENOMIC DNA]</scope>
    <source>
        <strain evidence="7 8">W4-4-4</strain>
    </source>
</reference>
<name>A0A5N4W3N3_9GAMM</name>
<dbReference type="PANTHER" id="PTHR30250:SF26">
    <property type="entry name" value="PSMA PROTEIN"/>
    <property type="match status" value="1"/>
</dbReference>
<feature type="transmembrane region" description="Helical" evidence="6">
    <location>
        <begin position="185"/>
        <end position="205"/>
    </location>
</feature>
<feature type="transmembrane region" description="Helical" evidence="6">
    <location>
        <begin position="89"/>
        <end position="112"/>
    </location>
</feature>
<organism evidence="7 8">
    <name type="scientific">Acinetobacter tandoii</name>
    <dbReference type="NCBI Taxonomy" id="202954"/>
    <lineage>
        <taxon>Bacteria</taxon>
        <taxon>Pseudomonadati</taxon>
        <taxon>Pseudomonadota</taxon>
        <taxon>Gammaproteobacteria</taxon>
        <taxon>Moraxellales</taxon>
        <taxon>Moraxellaceae</taxon>
        <taxon>Acinetobacter</taxon>
    </lineage>
</organism>
<feature type="transmembrane region" description="Helical" evidence="6">
    <location>
        <begin position="434"/>
        <end position="453"/>
    </location>
</feature>
<dbReference type="GO" id="GO:0005886">
    <property type="term" value="C:plasma membrane"/>
    <property type="evidence" value="ECO:0007669"/>
    <property type="project" value="UniProtKB-SubCell"/>
</dbReference>
<feature type="transmembrane region" description="Helical" evidence="6">
    <location>
        <begin position="400"/>
        <end position="422"/>
    </location>
</feature>
<evidence type="ECO:0000256" key="3">
    <source>
        <dbReference type="ARBA" id="ARBA00022692"/>
    </source>
</evidence>
<feature type="transmembrane region" description="Helical" evidence="6">
    <location>
        <begin position="459"/>
        <end position="487"/>
    </location>
</feature>
<evidence type="ECO:0000256" key="1">
    <source>
        <dbReference type="ARBA" id="ARBA00004651"/>
    </source>
</evidence>
<dbReference type="PANTHER" id="PTHR30250">
    <property type="entry name" value="PST FAMILY PREDICTED COLANIC ACID TRANSPORTER"/>
    <property type="match status" value="1"/>
</dbReference>
<dbReference type="EMBL" id="VXLD01000012">
    <property type="protein sequence ID" value="KAB1852707.1"/>
    <property type="molecule type" value="Genomic_DNA"/>
</dbReference>
<feature type="transmembrane region" description="Helical" evidence="6">
    <location>
        <begin position="157"/>
        <end position="179"/>
    </location>
</feature>
<keyword evidence="5 6" id="KW-0472">Membrane</keyword>
<feature type="transmembrane region" description="Helical" evidence="6">
    <location>
        <begin position="375"/>
        <end position="394"/>
    </location>
</feature>
<evidence type="ECO:0000313" key="7">
    <source>
        <dbReference type="EMBL" id="KAB1852707.1"/>
    </source>
</evidence>
<evidence type="ECO:0000256" key="6">
    <source>
        <dbReference type="SAM" id="Phobius"/>
    </source>
</evidence>
<feature type="transmembrane region" description="Helical" evidence="6">
    <location>
        <begin position="124"/>
        <end position="145"/>
    </location>
</feature>
<evidence type="ECO:0000256" key="5">
    <source>
        <dbReference type="ARBA" id="ARBA00023136"/>
    </source>
</evidence>
<evidence type="ECO:0000313" key="8">
    <source>
        <dbReference type="Proteomes" id="UP000325788"/>
    </source>
</evidence>
<dbReference type="RefSeq" id="WP_151505115.1">
    <property type="nucleotide sequence ID" value="NZ_VXLD01000012.1"/>
</dbReference>
<proteinExistence type="predicted"/>
<feature type="transmembrane region" description="Helical" evidence="6">
    <location>
        <begin position="226"/>
        <end position="245"/>
    </location>
</feature>
<evidence type="ECO:0000256" key="2">
    <source>
        <dbReference type="ARBA" id="ARBA00022475"/>
    </source>
</evidence>
<dbReference type="Proteomes" id="UP000325788">
    <property type="component" value="Unassembled WGS sequence"/>
</dbReference>
<keyword evidence="4 6" id="KW-1133">Transmembrane helix</keyword>
<feature type="transmembrane region" description="Helical" evidence="6">
    <location>
        <begin position="311"/>
        <end position="334"/>
    </location>
</feature>
<comment type="subcellular location">
    <subcellularLocation>
        <location evidence="1">Cell membrane</location>
        <topology evidence="1">Multi-pass membrane protein</topology>
    </subcellularLocation>
</comment>
<feature type="transmembrane region" description="Helical" evidence="6">
    <location>
        <begin position="12"/>
        <end position="29"/>
    </location>
</feature>
<keyword evidence="3 6" id="KW-0812">Transmembrane</keyword>
<accession>A0A5N4W3N3</accession>
<sequence>MSKNKKILNNTLALYIRLLITVVLNLYATRILLKNLGIEDFGLYGAIAGVIALISFFQAALSNATNRFLNIEVGKGDIPYIQKIFSTAFFLHIFIALLFCILIEIFGAFIIGSFVKLPAEKINISMQVFHLSIISLFILVVTIPFESILMAKEKFGIYALISILDVTLKLLLAYILIFFTHDKLLYYASGFVCIVFLTRLTYVIYSQLNIVEARIKFYIDNDFLKKIINFIGWELYLNFCVVFKVEGIMLLMNNFFGLIAVASIKISYQINAALYSLSSNLSVAVKPQLMRSYADYDVDRMNTLTFYSAKYSYYFMLIFCAPIIFNIDYILKFWLGSPPAYTKVITIFVLTSSLIEVFFYPIVMLIHATGNLKKFSILTGTLILSSVPLVYLLFKFGFNYYYAYIIYVINTALASFLNLWIVKKLITDFDLSKFLRKVLVNIMITTVTIILVLKVIAEFVVLSGFVGFLTVFVLETLVVISLIYGLGIEKMHKELIKSYLKSKIK</sequence>
<gene>
    <name evidence="7" type="ORF">F4W09_14045</name>
</gene>